<name>A0A452ZR57_AEGTS</name>
<accession>A0A452ZR57</accession>
<evidence type="ECO:0000256" key="1">
    <source>
        <dbReference type="SAM" id="MobiDB-lite"/>
    </source>
</evidence>
<dbReference type="EnsemblPlants" id="AET1Gv20886900.11">
    <property type="protein sequence ID" value="AET1Gv20886900.11"/>
    <property type="gene ID" value="AET1Gv20886900"/>
</dbReference>
<keyword evidence="3" id="KW-1185">Reference proteome</keyword>
<evidence type="ECO:0000313" key="3">
    <source>
        <dbReference type="Proteomes" id="UP000015105"/>
    </source>
</evidence>
<feature type="compositionally biased region" description="Basic residues" evidence="1">
    <location>
        <begin position="42"/>
        <end position="66"/>
    </location>
</feature>
<organism evidence="2 3">
    <name type="scientific">Aegilops tauschii subsp. strangulata</name>
    <name type="common">Goatgrass</name>
    <dbReference type="NCBI Taxonomy" id="200361"/>
    <lineage>
        <taxon>Eukaryota</taxon>
        <taxon>Viridiplantae</taxon>
        <taxon>Streptophyta</taxon>
        <taxon>Embryophyta</taxon>
        <taxon>Tracheophyta</taxon>
        <taxon>Spermatophyta</taxon>
        <taxon>Magnoliopsida</taxon>
        <taxon>Liliopsida</taxon>
        <taxon>Poales</taxon>
        <taxon>Poaceae</taxon>
        <taxon>BOP clade</taxon>
        <taxon>Pooideae</taxon>
        <taxon>Triticodae</taxon>
        <taxon>Triticeae</taxon>
        <taxon>Triticinae</taxon>
        <taxon>Aegilops</taxon>
    </lineage>
</organism>
<proteinExistence type="predicted"/>
<dbReference type="AlphaFoldDB" id="A0A452ZR57"/>
<reference evidence="3" key="2">
    <citation type="journal article" date="2017" name="Nat. Plants">
        <title>The Aegilops tauschii genome reveals multiple impacts of transposons.</title>
        <authorList>
            <person name="Zhao G."/>
            <person name="Zou C."/>
            <person name="Li K."/>
            <person name="Wang K."/>
            <person name="Li T."/>
            <person name="Gao L."/>
            <person name="Zhang X."/>
            <person name="Wang H."/>
            <person name="Yang Z."/>
            <person name="Liu X."/>
            <person name="Jiang W."/>
            <person name="Mao L."/>
            <person name="Kong X."/>
            <person name="Jiao Y."/>
            <person name="Jia J."/>
        </authorList>
    </citation>
    <scope>NUCLEOTIDE SEQUENCE [LARGE SCALE GENOMIC DNA]</scope>
    <source>
        <strain evidence="3">cv. AL8/78</strain>
    </source>
</reference>
<reference evidence="2" key="3">
    <citation type="journal article" date="2017" name="Nature">
        <title>Genome sequence of the progenitor of the wheat D genome Aegilops tauschii.</title>
        <authorList>
            <person name="Luo M.C."/>
            <person name="Gu Y.Q."/>
            <person name="Puiu D."/>
            <person name="Wang H."/>
            <person name="Twardziok S.O."/>
            <person name="Deal K.R."/>
            <person name="Huo N."/>
            <person name="Zhu T."/>
            <person name="Wang L."/>
            <person name="Wang Y."/>
            <person name="McGuire P.E."/>
            <person name="Liu S."/>
            <person name="Long H."/>
            <person name="Ramasamy R.K."/>
            <person name="Rodriguez J.C."/>
            <person name="Van S.L."/>
            <person name="Yuan L."/>
            <person name="Wang Z."/>
            <person name="Xia Z."/>
            <person name="Xiao L."/>
            <person name="Anderson O.D."/>
            <person name="Ouyang S."/>
            <person name="Liang Y."/>
            <person name="Zimin A.V."/>
            <person name="Pertea G."/>
            <person name="Qi P."/>
            <person name="Bennetzen J.L."/>
            <person name="Dai X."/>
            <person name="Dawson M.W."/>
            <person name="Muller H.G."/>
            <person name="Kugler K."/>
            <person name="Rivarola-Duarte L."/>
            <person name="Spannagl M."/>
            <person name="Mayer K.F.X."/>
            <person name="Lu F.H."/>
            <person name="Bevan M.W."/>
            <person name="Leroy P."/>
            <person name="Li P."/>
            <person name="You F.M."/>
            <person name="Sun Q."/>
            <person name="Liu Z."/>
            <person name="Lyons E."/>
            <person name="Wicker T."/>
            <person name="Salzberg S.L."/>
            <person name="Devos K.M."/>
            <person name="Dvorak J."/>
        </authorList>
    </citation>
    <scope>NUCLEOTIDE SEQUENCE [LARGE SCALE GENOMIC DNA]</scope>
    <source>
        <strain evidence="2">cv. AL8/78</strain>
    </source>
</reference>
<dbReference type="Proteomes" id="UP000015105">
    <property type="component" value="Chromosome 1D"/>
</dbReference>
<reference evidence="2" key="4">
    <citation type="submission" date="2019-03" db="UniProtKB">
        <authorList>
            <consortium name="EnsemblPlants"/>
        </authorList>
    </citation>
    <scope>IDENTIFICATION</scope>
</reference>
<feature type="region of interest" description="Disordered" evidence="1">
    <location>
        <begin position="22"/>
        <end position="122"/>
    </location>
</feature>
<dbReference type="Gramene" id="AET1Gv20886900.11">
    <property type="protein sequence ID" value="AET1Gv20886900.11"/>
    <property type="gene ID" value="AET1Gv20886900"/>
</dbReference>
<protein>
    <submittedName>
        <fullName evidence="2">Uncharacterized protein</fullName>
    </submittedName>
</protein>
<reference evidence="3" key="1">
    <citation type="journal article" date="2014" name="Science">
        <title>Ancient hybridizations among the ancestral genomes of bread wheat.</title>
        <authorList>
            <consortium name="International Wheat Genome Sequencing Consortium,"/>
            <person name="Marcussen T."/>
            <person name="Sandve S.R."/>
            <person name="Heier L."/>
            <person name="Spannagl M."/>
            <person name="Pfeifer M."/>
            <person name="Jakobsen K.S."/>
            <person name="Wulff B.B."/>
            <person name="Steuernagel B."/>
            <person name="Mayer K.F."/>
            <person name="Olsen O.A."/>
        </authorList>
    </citation>
    <scope>NUCLEOTIDE SEQUENCE [LARGE SCALE GENOMIC DNA]</scope>
    <source>
        <strain evidence="3">cv. AL8/78</strain>
    </source>
</reference>
<reference evidence="2" key="5">
    <citation type="journal article" date="2021" name="G3 (Bethesda)">
        <title>Aegilops tauschii genome assembly Aet v5.0 features greater sequence contiguity and improved annotation.</title>
        <authorList>
            <person name="Wang L."/>
            <person name="Zhu T."/>
            <person name="Rodriguez J.C."/>
            <person name="Deal K.R."/>
            <person name="Dubcovsky J."/>
            <person name="McGuire P.E."/>
            <person name="Lux T."/>
            <person name="Spannagl M."/>
            <person name="Mayer K.F.X."/>
            <person name="Baldrich P."/>
            <person name="Meyers B.C."/>
            <person name="Huo N."/>
            <person name="Gu Y.Q."/>
            <person name="Zhou H."/>
            <person name="Devos K.M."/>
            <person name="Bennetzen J.L."/>
            <person name="Unver T."/>
            <person name="Budak H."/>
            <person name="Gulick P.J."/>
            <person name="Galiba G."/>
            <person name="Kalapos B."/>
            <person name="Nelson D.R."/>
            <person name="Li P."/>
            <person name="You F.M."/>
            <person name="Luo M.C."/>
            <person name="Dvorak J."/>
        </authorList>
    </citation>
    <scope>NUCLEOTIDE SEQUENCE [LARGE SCALE GENOMIC DNA]</scope>
    <source>
        <strain evidence="2">cv. AL8/78</strain>
    </source>
</reference>
<sequence>TNIINEGIVYIFGQKQIQIHSSKKHRNTQYPLLRSYTPCPNLHKKDKNKKRTGPGHAICRRSHTHPNRADAPSIQRSGPPGSSIWLTPAAARSPSWRERLATNLGAEHPAIPPATARQDEAY</sequence>
<evidence type="ECO:0000313" key="2">
    <source>
        <dbReference type="EnsemblPlants" id="AET1Gv20886900.11"/>
    </source>
</evidence>